<evidence type="ECO:0000313" key="4">
    <source>
        <dbReference type="EMBL" id="KAG7088057.1"/>
    </source>
</evidence>
<proteinExistence type="predicted"/>
<dbReference type="InterPro" id="IPR000182">
    <property type="entry name" value="GNAT_dom"/>
</dbReference>
<evidence type="ECO:0000259" key="3">
    <source>
        <dbReference type="PROSITE" id="PS51186"/>
    </source>
</evidence>
<dbReference type="Proteomes" id="UP001049176">
    <property type="component" value="Chromosome 8"/>
</dbReference>
<dbReference type="SUPFAM" id="SSF55729">
    <property type="entry name" value="Acyl-CoA N-acyltransferases (Nat)"/>
    <property type="match status" value="1"/>
</dbReference>
<dbReference type="RefSeq" id="XP_043004528.1">
    <property type="nucleotide sequence ID" value="XM_043157162.1"/>
</dbReference>
<dbReference type="Gene3D" id="3.40.630.30">
    <property type="match status" value="1"/>
</dbReference>
<dbReference type="InterPro" id="IPR016181">
    <property type="entry name" value="Acyl_CoA_acyltransferase"/>
</dbReference>
<protein>
    <recommendedName>
        <fullName evidence="3">N-acetyltransferase domain-containing protein</fullName>
    </recommendedName>
</protein>
<dbReference type="PANTHER" id="PTHR43072:SF23">
    <property type="entry name" value="UPF0039 PROTEIN C11D3.02C"/>
    <property type="match status" value="1"/>
</dbReference>
<dbReference type="PANTHER" id="PTHR43072">
    <property type="entry name" value="N-ACETYLTRANSFERASE"/>
    <property type="match status" value="1"/>
</dbReference>
<dbReference type="CDD" id="cd04301">
    <property type="entry name" value="NAT_SF"/>
    <property type="match status" value="1"/>
</dbReference>
<accession>A0A9P7RRD9</accession>
<keyword evidence="2" id="KW-0012">Acyltransferase</keyword>
<evidence type="ECO:0000256" key="1">
    <source>
        <dbReference type="ARBA" id="ARBA00022679"/>
    </source>
</evidence>
<evidence type="ECO:0000313" key="5">
    <source>
        <dbReference type="Proteomes" id="UP001049176"/>
    </source>
</evidence>
<comment type="caution">
    <text evidence="4">The sequence shown here is derived from an EMBL/GenBank/DDBJ whole genome shotgun (WGS) entry which is preliminary data.</text>
</comment>
<keyword evidence="5" id="KW-1185">Reference proteome</keyword>
<reference evidence="4" key="1">
    <citation type="journal article" date="2021" name="Genome Biol. Evol.">
        <title>The assembled and annotated genome of the fairy-ring fungus Marasmius oreades.</title>
        <authorList>
            <person name="Hiltunen M."/>
            <person name="Ament-Velasquez S.L."/>
            <person name="Johannesson H."/>
        </authorList>
    </citation>
    <scope>NUCLEOTIDE SEQUENCE</scope>
    <source>
        <strain evidence="4">03SP1</strain>
    </source>
</reference>
<dbReference type="GeneID" id="66081165"/>
<dbReference type="GO" id="GO:0016747">
    <property type="term" value="F:acyltransferase activity, transferring groups other than amino-acyl groups"/>
    <property type="evidence" value="ECO:0007669"/>
    <property type="project" value="InterPro"/>
</dbReference>
<gene>
    <name evidence="4" type="ORF">E1B28_012090</name>
</gene>
<keyword evidence="1" id="KW-0808">Transferase</keyword>
<dbReference type="EMBL" id="CM032188">
    <property type="protein sequence ID" value="KAG7088057.1"/>
    <property type="molecule type" value="Genomic_DNA"/>
</dbReference>
<dbReference type="Pfam" id="PF00583">
    <property type="entry name" value="Acetyltransf_1"/>
    <property type="match status" value="1"/>
</dbReference>
<dbReference type="OrthoDB" id="41532at2759"/>
<name>A0A9P7RRD9_9AGAR</name>
<feature type="domain" description="N-acetyltransferase" evidence="3">
    <location>
        <begin position="25"/>
        <end position="197"/>
    </location>
</feature>
<evidence type="ECO:0000256" key="2">
    <source>
        <dbReference type="ARBA" id="ARBA00023315"/>
    </source>
</evidence>
<organism evidence="4 5">
    <name type="scientific">Marasmius oreades</name>
    <name type="common">fairy-ring Marasmius</name>
    <dbReference type="NCBI Taxonomy" id="181124"/>
    <lineage>
        <taxon>Eukaryota</taxon>
        <taxon>Fungi</taxon>
        <taxon>Dikarya</taxon>
        <taxon>Basidiomycota</taxon>
        <taxon>Agaricomycotina</taxon>
        <taxon>Agaricomycetes</taxon>
        <taxon>Agaricomycetidae</taxon>
        <taxon>Agaricales</taxon>
        <taxon>Marasmiineae</taxon>
        <taxon>Marasmiaceae</taxon>
        <taxon>Marasmius</taxon>
    </lineage>
</organism>
<dbReference type="KEGG" id="more:E1B28_012090"/>
<dbReference type="AlphaFoldDB" id="A0A9P7RRD9"/>
<sequence length="208" mass="23690">MSDNSYRFHQLPNSPPTAADVQQYKEFRLLSLKTDPKAYSSTYEGEGAFTDQQWFERLRSDSKGTIVATLERPGEITEEWAGMITVLSPQLTDFTDYIPSKLKEKRGVESVYIVVGMWVHPEHRRRGVAGQLIEQAVHWVRNRRRDREEGGGGTLLLEVVKSNDGAASMYTRSRFEEVNREGTSSDKESTFMYLDVNGLTSEKVCDNL</sequence>
<dbReference type="PROSITE" id="PS51186">
    <property type="entry name" value="GNAT"/>
    <property type="match status" value="1"/>
</dbReference>